<protein>
    <submittedName>
        <fullName evidence="2">Uncharacterized protein</fullName>
    </submittedName>
</protein>
<reference evidence="5" key="1">
    <citation type="journal article" date="2014" name="Genome Announc.">
        <title>Draft Genome Sequence of Marine Flavobacterium Jejuia pallidilutea Strain 11shimoA1 and Pigmentation Mutants.</title>
        <authorList>
            <person name="Takatani N."/>
            <person name="Nakanishi M."/>
            <person name="Meirelles P."/>
            <person name="Mino S."/>
            <person name="Suda W."/>
            <person name="Oshima K."/>
            <person name="Hattori M."/>
            <person name="Ohkuma M."/>
            <person name="Hosokawa M."/>
            <person name="Miyashita K."/>
            <person name="Thompson F.L."/>
            <person name="Niwa A."/>
            <person name="Sawabe T."/>
            <person name="Sawabe T."/>
        </authorList>
    </citation>
    <scope>NUCLEOTIDE SEQUENCE [LARGE SCALE GENOMIC DNA]</scope>
    <source>
        <strain evidence="5">JCM 19538</strain>
    </source>
</reference>
<accession>A0A090WP14</accession>
<proteinExistence type="predicted"/>
<evidence type="ECO:0000313" key="4">
    <source>
        <dbReference type="Proteomes" id="UP000029641"/>
    </source>
</evidence>
<comment type="caution">
    <text evidence="2">The sequence shown here is derived from an EMBL/GenBank/DDBJ whole genome shotgun (WGS) entry which is preliminary data.</text>
</comment>
<feature type="chain" id="PRO_5010408426" evidence="1">
    <location>
        <begin position="19"/>
        <end position="204"/>
    </location>
</feature>
<keyword evidence="5" id="KW-1185">Reference proteome</keyword>
<evidence type="ECO:0000256" key="1">
    <source>
        <dbReference type="SAM" id="SignalP"/>
    </source>
</evidence>
<keyword evidence="1" id="KW-0732">Signal</keyword>
<dbReference type="EMBL" id="BBNR01000052">
    <property type="protein sequence ID" value="GAL69177.1"/>
    <property type="molecule type" value="Genomic_DNA"/>
</dbReference>
<sequence>MKLSITLSLLLFSLLTFGQDLTKIKSSLEKLKVDENGTYESDKWYYNPDKADIKEIKTETLNKVLAEYDLYSAVLEGFYGWHEKTSRCLILRKVDNGELTIIDPIWYNGISTELIKMVIGYEFKNKEELQIFTFELQGVMLIGSTHNKEFKNTVFGENKISFDLYDSYQEERIWRKIEIGIKNNKIEFLTSTNPITNEMRTIEK</sequence>
<dbReference type="Proteomes" id="UP000029641">
    <property type="component" value="Unassembled WGS sequence"/>
</dbReference>
<feature type="signal peptide" evidence="1">
    <location>
        <begin position="1"/>
        <end position="18"/>
    </location>
</feature>
<evidence type="ECO:0000313" key="3">
    <source>
        <dbReference type="EMBL" id="GAL89747.1"/>
    </source>
</evidence>
<evidence type="ECO:0000313" key="2">
    <source>
        <dbReference type="EMBL" id="GAL69177.1"/>
    </source>
</evidence>
<dbReference type="OrthoDB" id="1452865at2"/>
<dbReference type="Proteomes" id="UP000030184">
    <property type="component" value="Unassembled WGS sequence"/>
</dbReference>
<name>A0A090WP14_9FLAO</name>
<organism evidence="2 4">
    <name type="scientific">Jejuia pallidilutea</name>
    <dbReference type="NCBI Taxonomy" id="504487"/>
    <lineage>
        <taxon>Bacteria</taxon>
        <taxon>Pseudomonadati</taxon>
        <taxon>Bacteroidota</taxon>
        <taxon>Flavobacteriia</taxon>
        <taxon>Flavobacteriales</taxon>
        <taxon>Flavobacteriaceae</taxon>
        <taxon>Jejuia</taxon>
    </lineage>
</organism>
<dbReference type="AlphaFoldDB" id="A0A090WP14"/>
<dbReference type="RefSeq" id="WP_042247251.1">
    <property type="nucleotide sequence ID" value="NZ_BBNR01000052.1"/>
</dbReference>
<evidence type="ECO:0000313" key="5">
    <source>
        <dbReference type="Proteomes" id="UP000030184"/>
    </source>
</evidence>
<dbReference type="EMBL" id="BBNY01000048">
    <property type="protein sequence ID" value="GAL89747.1"/>
    <property type="molecule type" value="Genomic_DNA"/>
</dbReference>
<gene>
    <name evidence="2" type="ORF">JCM19301_2780</name>
    <name evidence="3" type="ORF">JCM19538_1777</name>
</gene>